<dbReference type="AlphaFoldDB" id="A0A3M7G5G6"/>
<feature type="region of interest" description="Disordered" evidence="1">
    <location>
        <begin position="244"/>
        <end position="268"/>
    </location>
</feature>
<dbReference type="EMBL" id="QWIO01000480">
    <property type="protein sequence ID" value="RMY95996.1"/>
    <property type="molecule type" value="Genomic_DNA"/>
</dbReference>
<accession>A0A3M7G5G6</accession>
<name>A0A3M7G5G6_HORWE</name>
<evidence type="ECO:0000313" key="2">
    <source>
        <dbReference type="EMBL" id="RMY95996.1"/>
    </source>
</evidence>
<gene>
    <name evidence="2" type="ORF">D0864_05236</name>
</gene>
<reference evidence="2 3" key="1">
    <citation type="journal article" date="2018" name="BMC Genomics">
        <title>Genomic evidence for intraspecific hybridization in a clonal and extremely halotolerant yeast.</title>
        <authorList>
            <person name="Gostincar C."/>
            <person name="Stajich J.E."/>
            <person name="Zupancic J."/>
            <person name="Zalar P."/>
            <person name="Gunde-Cimerman N."/>
        </authorList>
    </citation>
    <scope>NUCLEOTIDE SEQUENCE [LARGE SCALE GENOMIC DNA]</scope>
    <source>
        <strain evidence="2 3">EXF-10513</strain>
    </source>
</reference>
<comment type="caution">
    <text evidence="2">The sequence shown here is derived from an EMBL/GenBank/DDBJ whole genome shotgun (WGS) entry which is preliminary data.</text>
</comment>
<evidence type="ECO:0008006" key="4">
    <source>
        <dbReference type="Google" id="ProtNLM"/>
    </source>
</evidence>
<evidence type="ECO:0000256" key="1">
    <source>
        <dbReference type="SAM" id="MobiDB-lite"/>
    </source>
</evidence>
<dbReference type="Proteomes" id="UP000269539">
    <property type="component" value="Unassembled WGS sequence"/>
</dbReference>
<evidence type="ECO:0000313" key="3">
    <source>
        <dbReference type="Proteomes" id="UP000269539"/>
    </source>
</evidence>
<protein>
    <recommendedName>
        <fullName evidence="4">N-acetyltransferase B complex non catalytic subunit</fullName>
    </recommendedName>
</protein>
<dbReference type="VEuPathDB" id="FungiDB:BTJ68_04983"/>
<sequence length="761" mass="85189">MARYPTFEEYEAAGNFSEGIRRCDELLQRSPNDIHLLTTKFKLLSVNPSASSPQDQENSSAAVLNHFTTFQTPIRDPSDLCRIEMAVVESQATTYPPPTTAGPQVAKLWENAVKASPNLNQKLELISTRWERAVFDSRTADMQQTLIQLKALQPRNRVVYMAHAALTQMLSLKAHDLSAKLALGLARKAVSEKFDHEDARLDCRVPGQVFAMQGAREDVEKVEGTRFAGSKQVWEFLRKGLGEQGVNGGEGEKGAAGSDPTKAVEGKESLPVEIEKSKQQFTTLIRNEAPSSEVRSFAVKAIRLFHTATTSGARRSPADACFVAISATVRLFEQATSQHFLLHAAYLAESLLRVNEHIHEARLILVYLYMRLGLASLAMKYFDSLNVKEIQNDTVGHVLFTRLSLLHPHPTTVRKKETYDPLKQLRRILDVYVRCEDKLADTEANVLHHGQTGMLFDLHELRESLRFSQTRRLALLEWRRIGRLMRNKCDEHDVLSGMGPLVARNWIEARDNRDFNAAFDFGYNVETVLHGVDGKVPGQAWVAYSLIADSVWSLATGQHALFSSDAEALRDEAASRLRDVAGESPPGVTEPERLAGELALQLLCVFIHAQSKTPDETKLSEFLTSTTTSLDNLKLQDLLATDDSLAEHLEHHYVFADSVRLIIATCNAISGKSTTAVSEKCQELQQRAKDFFTKIQRHATEQQVRRKAPGVRQLMAKDDEVWKELQVFGAKEMDAFCEDVAKAAKEGWEGLGRVKFVWNQV</sequence>
<dbReference type="Pfam" id="PF09797">
    <property type="entry name" value="NatB_MDM20"/>
    <property type="match status" value="1"/>
</dbReference>
<proteinExistence type="predicted"/>
<dbReference type="InterPro" id="IPR019183">
    <property type="entry name" value="NAA25_NatB_aux_su"/>
</dbReference>
<organism evidence="2 3">
    <name type="scientific">Hortaea werneckii</name>
    <name type="common">Black yeast</name>
    <name type="synonym">Cladosporium werneckii</name>
    <dbReference type="NCBI Taxonomy" id="91943"/>
    <lineage>
        <taxon>Eukaryota</taxon>
        <taxon>Fungi</taxon>
        <taxon>Dikarya</taxon>
        <taxon>Ascomycota</taxon>
        <taxon>Pezizomycotina</taxon>
        <taxon>Dothideomycetes</taxon>
        <taxon>Dothideomycetidae</taxon>
        <taxon>Mycosphaerellales</taxon>
        <taxon>Teratosphaeriaceae</taxon>
        <taxon>Hortaea</taxon>
    </lineage>
</organism>